<feature type="domain" description="DDH" evidence="7">
    <location>
        <begin position="84"/>
        <end position="233"/>
    </location>
</feature>
<dbReference type="Gene3D" id="3.90.1640.30">
    <property type="match status" value="1"/>
</dbReference>
<protein>
    <recommendedName>
        <fullName evidence="2">Single-stranded-DNA-specific exonuclease RecJ</fullName>
    </recommendedName>
</protein>
<dbReference type="Proteomes" id="UP000050417">
    <property type="component" value="Unassembled WGS sequence"/>
</dbReference>
<keyword evidence="5" id="KW-0269">Exonuclease</keyword>
<dbReference type="STRING" id="1134406.ADN00_11695"/>
<evidence type="ECO:0000259" key="7">
    <source>
        <dbReference type="Pfam" id="PF01368"/>
    </source>
</evidence>
<evidence type="ECO:0000256" key="6">
    <source>
        <dbReference type="SAM" id="Coils"/>
    </source>
</evidence>
<evidence type="ECO:0000256" key="1">
    <source>
        <dbReference type="ARBA" id="ARBA00005915"/>
    </source>
</evidence>
<dbReference type="PATRIC" id="fig|1134406.4.peg.3814"/>
<keyword evidence="11" id="KW-1185">Reference proteome</keyword>
<dbReference type="InterPro" id="IPR041122">
    <property type="entry name" value="RecJ_OB"/>
</dbReference>
<keyword evidence="3" id="KW-0540">Nuclease</keyword>
<feature type="domain" description="DHHA1" evidence="8">
    <location>
        <begin position="351"/>
        <end position="442"/>
    </location>
</feature>
<dbReference type="PANTHER" id="PTHR30255:SF2">
    <property type="entry name" value="SINGLE-STRANDED-DNA-SPECIFIC EXONUCLEASE RECJ"/>
    <property type="match status" value="1"/>
</dbReference>
<sequence length="570" mass="63433">MNSPIKKQWIIDSSSKHIPTQVQDELIEYPLLLRQLLFNRGITTAEDARTYLFAKGSLHDPFQLLNMDKAVERILRAVDAQETMIVYGDYDVDGVTATALLVESLKAIGGDVRAYIPNRFDEGYGLNQDALKTLWEEGARLVITVDCGVRSPKEVAYANELGMDMIISDHHEPGGTRPEAFAVINPKQTGDAYPYRDLAGVGVAFKIAEALFTKRQPVNLRLEDLLDLVAVGTVADIVPLTRENRSLVKAGLEILAMGKRPGLWSLAQVAGVNIERISAEQIGFLLGPRLNAAGRLDTAKLAYELLVSRDILEAGRLAQQLDDKNKERQEITRLIQETAEERAKADGNDFLIFAADENFNEGVVGLAASRLAETYFRPAIVAHKGDEETRASCRSIPVFHITRALDHCADLLVRHGGHSMAAGFTVRNQNLEELVARLRNIAADQLSGQVLQPELHADMELPLQNPKEIFEAMEKIEPTGEKNPGVRFVSRGLWVKRFSAVGKDKTHLKLQISDGRTVFDAIAFRMGHWAENMPSRLDLLYSYDINTFNGRTTVQLMVRDIQPFEPDPFA</sequence>
<dbReference type="InterPro" id="IPR003156">
    <property type="entry name" value="DHHA1_dom"/>
</dbReference>
<keyword evidence="4" id="KW-0378">Hydrolase</keyword>
<dbReference type="GO" id="GO:0006281">
    <property type="term" value="P:DNA repair"/>
    <property type="evidence" value="ECO:0007669"/>
    <property type="project" value="InterPro"/>
</dbReference>
<comment type="similarity">
    <text evidence="1">Belongs to the RecJ family.</text>
</comment>
<evidence type="ECO:0000313" key="11">
    <source>
        <dbReference type="Proteomes" id="UP000050417"/>
    </source>
</evidence>
<comment type="caution">
    <text evidence="10">The sequence shown here is derived from an EMBL/GenBank/DDBJ whole genome shotgun (WGS) entry which is preliminary data.</text>
</comment>
<dbReference type="InterPro" id="IPR038763">
    <property type="entry name" value="DHH_sf"/>
</dbReference>
<keyword evidence="6" id="KW-0175">Coiled coil</keyword>
<dbReference type="PANTHER" id="PTHR30255">
    <property type="entry name" value="SINGLE-STRANDED-DNA-SPECIFIC EXONUCLEASE RECJ"/>
    <property type="match status" value="1"/>
</dbReference>
<dbReference type="OrthoDB" id="9809852at2"/>
<feature type="domain" description="RecJ OB" evidence="9">
    <location>
        <begin position="458"/>
        <end position="560"/>
    </location>
</feature>
<dbReference type="Pfam" id="PF17768">
    <property type="entry name" value="RecJ_OB"/>
    <property type="match status" value="1"/>
</dbReference>
<dbReference type="GO" id="GO:0003676">
    <property type="term" value="F:nucleic acid binding"/>
    <property type="evidence" value="ECO:0007669"/>
    <property type="project" value="InterPro"/>
</dbReference>
<dbReference type="EMBL" id="LGCL01000026">
    <property type="protein sequence ID" value="KPL76018.1"/>
    <property type="molecule type" value="Genomic_DNA"/>
</dbReference>
<dbReference type="AlphaFoldDB" id="A0A0N8GMR3"/>
<feature type="coiled-coil region" evidence="6">
    <location>
        <begin position="317"/>
        <end position="344"/>
    </location>
</feature>
<dbReference type="SUPFAM" id="SSF64182">
    <property type="entry name" value="DHH phosphoesterases"/>
    <property type="match status" value="1"/>
</dbReference>
<reference evidence="10 11" key="1">
    <citation type="submission" date="2015-07" db="EMBL/GenBank/DDBJ databases">
        <title>Genome sequence of Ornatilinea apprima DSM 23815.</title>
        <authorList>
            <person name="Hemp J."/>
            <person name="Ward L.M."/>
            <person name="Pace L.A."/>
            <person name="Fischer W.W."/>
        </authorList>
    </citation>
    <scope>NUCLEOTIDE SEQUENCE [LARGE SCALE GENOMIC DNA]</scope>
    <source>
        <strain evidence="10 11">P3M-1</strain>
    </source>
</reference>
<gene>
    <name evidence="10" type="ORF">ADN00_11695</name>
</gene>
<organism evidence="10 11">
    <name type="scientific">Ornatilinea apprima</name>
    <dbReference type="NCBI Taxonomy" id="1134406"/>
    <lineage>
        <taxon>Bacteria</taxon>
        <taxon>Bacillati</taxon>
        <taxon>Chloroflexota</taxon>
        <taxon>Anaerolineae</taxon>
        <taxon>Anaerolineales</taxon>
        <taxon>Anaerolineaceae</taxon>
        <taxon>Ornatilinea</taxon>
    </lineage>
</organism>
<dbReference type="Gene3D" id="3.10.310.30">
    <property type="match status" value="1"/>
</dbReference>
<evidence type="ECO:0000256" key="4">
    <source>
        <dbReference type="ARBA" id="ARBA00022801"/>
    </source>
</evidence>
<dbReference type="Pfam" id="PF02272">
    <property type="entry name" value="DHHA1"/>
    <property type="match status" value="1"/>
</dbReference>
<proteinExistence type="inferred from homology"/>
<evidence type="ECO:0000259" key="8">
    <source>
        <dbReference type="Pfam" id="PF02272"/>
    </source>
</evidence>
<dbReference type="GO" id="GO:0008409">
    <property type="term" value="F:5'-3' exonuclease activity"/>
    <property type="evidence" value="ECO:0007669"/>
    <property type="project" value="InterPro"/>
</dbReference>
<dbReference type="GO" id="GO:0006310">
    <property type="term" value="P:DNA recombination"/>
    <property type="evidence" value="ECO:0007669"/>
    <property type="project" value="InterPro"/>
</dbReference>
<evidence type="ECO:0000256" key="2">
    <source>
        <dbReference type="ARBA" id="ARBA00019841"/>
    </source>
</evidence>
<dbReference type="InterPro" id="IPR001667">
    <property type="entry name" value="DDH_dom"/>
</dbReference>
<dbReference type="NCBIfam" id="TIGR00644">
    <property type="entry name" value="recJ"/>
    <property type="match status" value="1"/>
</dbReference>
<dbReference type="Pfam" id="PF01368">
    <property type="entry name" value="DHH"/>
    <property type="match status" value="1"/>
</dbReference>
<dbReference type="RefSeq" id="WP_075063198.1">
    <property type="nucleotide sequence ID" value="NZ_LGCL01000026.1"/>
</dbReference>
<name>A0A0N8GMR3_9CHLR</name>
<dbReference type="InterPro" id="IPR051673">
    <property type="entry name" value="SSDNA_exonuclease_RecJ"/>
</dbReference>
<accession>A0A0N8GMR3</accession>
<evidence type="ECO:0000313" key="10">
    <source>
        <dbReference type="EMBL" id="KPL76018.1"/>
    </source>
</evidence>
<dbReference type="InterPro" id="IPR004610">
    <property type="entry name" value="RecJ"/>
</dbReference>
<evidence type="ECO:0000256" key="3">
    <source>
        <dbReference type="ARBA" id="ARBA00022722"/>
    </source>
</evidence>
<evidence type="ECO:0000259" key="9">
    <source>
        <dbReference type="Pfam" id="PF17768"/>
    </source>
</evidence>
<evidence type="ECO:0000256" key="5">
    <source>
        <dbReference type="ARBA" id="ARBA00022839"/>
    </source>
</evidence>